<dbReference type="PROSITE" id="PS52012">
    <property type="entry name" value="CFEM"/>
    <property type="match status" value="1"/>
</dbReference>
<dbReference type="InterPro" id="IPR049326">
    <property type="entry name" value="Rhodopsin_dom_fungi"/>
</dbReference>
<keyword evidence="7 16" id="KW-0812">Transmembrane</keyword>
<feature type="transmembrane region" description="Helical" evidence="16">
    <location>
        <begin position="214"/>
        <end position="235"/>
    </location>
</feature>
<evidence type="ECO:0000256" key="1">
    <source>
        <dbReference type="ARBA" id="ARBA00004141"/>
    </source>
</evidence>
<dbReference type="SMART" id="SM00747">
    <property type="entry name" value="CFEM"/>
    <property type="match status" value="1"/>
</dbReference>
<dbReference type="EMBL" id="JELW01000039">
    <property type="protein sequence ID" value="EXU97201.1"/>
    <property type="molecule type" value="Genomic_DNA"/>
</dbReference>
<dbReference type="Pfam" id="PF05730">
    <property type="entry name" value="CFEM"/>
    <property type="match status" value="1"/>
</dbReference>
<comment type="subcellular location">
    <subcellularLocation>
        <location evidence="2">Membrane</location>
        <topology evidence="2">Lipid-anchor</topology>
        <topology evidence="2">GPI-anchor</topology>
    </subcellularLocation>
    <subcellularLocation>
        <location evidence="1">Membrane</location>
        <topology evidence="1">Multi-pass membrane protein</topology>
    </subcellularLocation>
    <subcellularLocation>
        <location evidence="3">Secreted</location>
    </subcellularLocation>
</comment>
<dbReference type="eggNOG" id="ENOG502SKG6">
    <property type="taxonomic scope" value="Eukaryota"/>
</dbReference>
<feature type="region of interest" description="Disordered" evidence="15">
    <location>
        <begin position="377"/>
        <end position="407"/>
    </location>
</feature>
<feature type="disulfide bond" evidence="14">
    <location>
        <begin position="58"/>
        <end position="91"/>
    </location>
</feature>
<evidence type="ECO:0000256" key="10">
    <source>
        <dbReference type="ARBA" id="ARBA00023136"/>
    </source>
</evidence>
<proteinExistence type="inferred from homology"/>
<keyword evidence="14" id="KW-0408">Iron</keyword>
<feature type="transmembrane region" description="Helical" evidence="16">
    <location>
        <begin position="296"/>
        <end position="323"/>
    </location>
</feature>
<evidence type="ECO:0000256" key="6">
    <source>
        <dbReference type="ARBA" id="ARBA00022622"/>
    </source>
</evidence>
<feature type="transmembrane region" description="Helical" evidence="16">
    <location>
        <begin position="176"/>
        <end position="202"/>
    </location>
</feature>
<keyword evidence="5" id="KW-0964">Secreted</keyword>
<evidence type="ECO:0000256" key="3">
    <source>
        <dbReference type="ARBA" id="ARBA00004613"/>
    </source>
</evidence>
<dbReference type="GO" id="GO:0046872">
    <property type="term" value="F:metal ion binding"/>
    <property type="evidence" value="ECO:0007669"/>
    <property type="project" value="UniProtKB-UniRule"/>
</dbReference>
<organism evidence="19 20">
    <name type="scientific">Metarhizium robertsii</name>
    <dbReference type="NCBI Taxonomy" id="568076"/>
    <lineage>
        <taxon>Eukaryota</taxon>
        <taxon>Fungi</taxon>
        <taxon>Dikarya</taxon>
        <taxon>Ascomycota</taxon>
        <taxon>Pezizomycotina</taxon>
        <taxon>Sordariomycetes</taxon>
        <taxon>Hypocreomycetidae</taxon>
        <taxon>Hypocreales</taxon>
        <taxon>Clavicipitaceae</taxon>
        <taxon>Metarhizium</taxon>
    </lineage>
</organism>
<dbReference type="PANTHER" id="PTHR33048:SF143">
    <property type="entry name" value="EXTRACELLULAR MEMBRANE PROTEIN CFEM DOMAIN-CONTAINING PROTEIN-RELATED"/>
    <property type="match status" value="1"/>
</dbReference>
<keyword evidence="11 14" id="KW-1015">Disulfide bond</keyword>
<evidence type="ECO:0000256" key="4">
    <source>
        <dbReference type="ARBA" id="ARBA00010031"/>
    </source>
</evidence>
<feature type="disulfide bond" evidence="14">
    <location>
        <begin position="35"/>
        <end position="75"/>
    </location>
</feature>
<comment type="similarity">
    <text evidence="13">Belongs to the SAT4 family.</text>
</comment>
<keyword evidence="6" id="KW-0336">GPI-anchor</keyword>
<gene>
    <name evidence="19" type="ORF">X797_009651</name>
</gene>
<evidence type="ECO:0000256" key="2">
    <source>
        <dbReference type="ARBA" id="ARBA00004589"/>
    </source>
</evidence>
<keyword evidence="10 16" id="KW-0472">Membrane</keyword>
<evidence type="ECO:0000256" key="8">
    <source>
        <dbReference type="ARBA" id="ARBA00022729"/>
    </source>
</evidence>
<dbReference type="InterPro" id="IPR008427">
    <property type="entry name" value="Extracellular_membr_CFEM_dom"/>
</dbReference>
<keyword evidence="14" id="KW-0479">Metal-binding</keyword>
<dbReference type="HOGENOM" id="CLU_028200_6_3_1"/>
<comment type="caution">
    <text evidence="19">The sequence shown here is derived from an EMBL/GenBank/DDBJ whole genome shotgun (WGS) entry which is preliminary data.</text>
</comment>
<keyword evidence="9 16" id="KW-1133">Transmembrane helix</keyword>
<feature type="binding site" description="axial binding residue" evidence="14">
    <location>
        <position position="53"/>
    </location>
    <ligand>
        <name>heme</name>
        <dbReference type="ChEBI" id="CHEBI:30413"/>
    </ligand>
    <ligandPart>
        <name>Fe</name>
        <dbReference type="ChEBI" id="CHEBI:18248"/>
    </ligandPart>
</feature>
<evidence type="ECO:0000313" key="19">
    <source>
        <dbReference type="EMBL" id="EXU97201.1"/>
    </source>
</evidence>
<dbReference type="OrthoDB" id="2496787at2759"/>
<dbReference type="AlphaFoldDB" id="A0A0A1UP24"/>
<dbReference type="Proteomes" id="UP000030151">
    <property type="component" value="Unassembled WGS sequence"/>
</dbReference>
<feature type="chain" id="PRO_5001991616" evidence="17">
    <location>
        <begin position="20"/>
        <end position="447"/>
    </location>
</feature>
<accession>A0A0A1UP24</accession>
<evidence type="ECO:0000256" key="17">
    <source>
        <dbReference type="SAM" id="SignalP"/>
    </source>
</evidence>
<dbReference type="GO" id="GO:0098552">
    <property type="term" value="C:side of membrane"/>
    <property type="evidence" value="ECO:0007669"/>
    <property type="project" value="UniProtKB-KW"/>
</dbReference>
<evidence type="ECO:0000256" key="5">
    <source>
        <dbReference type="ARBA" id="ARBA00022525"/>
    </source>
</evidence>
<keyword evidence="8 17" id="KW-0732">Signal</keyword>
<evidence type="ECO:0000313" key="20">
    <source>
        <dbReference type="Proteomes" id="UP000030151"/>
    </source>
</evidence>
<evidence type="ECO:0000256" key="9">
    <source>
        <dbReference type="ARBA" id="ARBA00022989"/>
    </source>
</evidence>
<evidence type="ECO:0000256" key="15">
    <source>
        <dbReference type="SAM" id="MobiDB-lite"/>
    </source>
</evidence>
<evidence type="ECO:0000256" key="14">
    <source>
        <dbReference type="PROSITE-ProRule" id="PRU01356"/>
    </source>
</evidence>
<dbReference type="PANTHER" id="PTHR33048">
    <property type="entry name" value="PTH11-LIKE INTEGRAL MEMBRANE PROTEIN (AFU_ORTHOLOGUE AFUA_5G11245)"/>
    <property type="match status" value="1"/>
</dbReference>
<evidence type="ECO:0000256" key="13">
    <source>
        <dbReference type="ARBA" id="ARBA00038359"/>
    </source>
</evidence>
<sequence>MVAISRVLAGLAFVQLSRSADTNPSLAAIGDMPECAMDCLFAIVSHSPCKLADQTCICESRTINEEMTSCVKKNCTIKQGLATMNMTQTLCNRPMRDKAATYQIVSNTLVIIAALFIVQRFAYKFYARLELGLDDWCTLLTLVAGIPSTVINAHFLTDNGIGRDIWTLTPEQITKFSLYFYIDEIIYLAEVSLAKLALLFFYMRIFPSRNVQRLLWGTIAFDIAFGLAFVLVAIFQCKPVNYFWVMWDGEHKGQCLNINAITWSNAIISISMDVWMLAIPLWQLRTLRLGWKKKAGVAAMFSVGAFVTIVSILRLRSLIAFSYSTENPTWDFFDVGIWSDIEINVSMICVCLPSFRLLLVRLFPRLRETTQQYYVDRRTGDKMHNTGSRGGGGDSQNGRDGNAAGEGGNGIWYQKSFTVKYVEADELQLVSVRDRDRASAKSASSLS</sequence>
<protein>
    <submittedName>
        <fullName evidence="19">CFEM domain protein</fullName>
    </submittedName>
</protein>
<comment type="similarity">
    <text evidence="4">Belongs to the RBT5 family.</text>
</comment>
<feature type="transmembrane region" description="Helical" evidence="16">
    <location>
        <begin position="343"/>
        <end position="363"/>
    </location>
</feature>
<evidence type="ECO:0000256" key="16">
    <source>
        <dbReference type="SAM" id="Phobius"/>
    </source>
</evidence>
<feature type="disulfide bond" evidence="14">
    <location>
        <begin position="39"/>
        <end position="70"/>
    </location>
</feature>
<feature type="transmembrane region" description="Helical" evidence="16">
    <location>
        <begin position="266"/>
        <end position="284"/>
    </location>
</feature>
<feature type="disulfide bond" evidence="14">
    <location>
        <begin position="49"/>
        <end position="56"/>
    </location>
</feature>
<keyword evidence="6" id="KW-0325">Glycoprotein</keyword>
<feature type="transmembrane region" description="Helical" evidence="16">
    <location>
        <begin position="104"/>
        <end position="123"/>
    </location>
</feature>
<dbReference type="InterPro" id="IPR052337">
    <property type="entry name" value="SAT4-like"/>
</dbReference>
<name>A0A0A1UP24_9HYPO</name>
<keyword evidence="12" id="KW-0449">Lipoprotein</keyword>
<dbReference type="Pfam" id="PF20684">
    <property type="entry name" value="Fung_rhodopsin"/>
    <property type="match status" value="1"/>
</dbReference>
<keyword evidence="14" id="KW-0349">Heme</keyword>
<evidence type="ECO:0000256" key="12">
    <source>
        <dbReference type="ARBA" id="ARBA00023288"/>
    </source>
</evidence>
<evidence type="ECO:0000259" key="18">
    <source>
        <dbReference type="PROSITE" id="PS52012"/>
    </source>
</evidence>
<dbReference type="GO" id="GO:0005576">
    <property type="term" value="C:extracellular region"/>
    <property type="evidence" value="ECO:0007669"/>
    <property type="project" value="UniProtKB-SubCell"/>
</dbReference>
<feature type="domain" description="CFEM" evidence="18">
    <location>
        <begin position="8"/>
        <end position="118"/>
    </location>
</feature>
<reference evidence="19 20" key="1">
    <citation type="submission" date="2014-02" db="EMBL/GenBank/DDBJ databases">
        <title>The genome sequence of the entomopathogenic fungus Metarhizium robertsii ARSEF 2575.</title>
        <authorList>
            <person name="Giuliano Garisto Donzelli B."/>
            <person name="Roe B.A."/>
            <person name="Macmil S.L."/>
            <person name="Krasnoff S.B."/>
            <person name="Gibson D.M."/>
        </authorList>
    </citation>
    <scope>NUCLEOTIDE SEQUENCE [LARGE SCALE GENOMIC DNA]</scope>
    <source>
        <strain evidence="19 20">ARSEF 2575</strain>
    </source>
</reference>
<evidence type="ECO:0000256" key="7">
    <source>
        <dbReference type="ARBA" id="ARBA00022692"/>
    </source>
</evidence>
<evidence type="ECO:0000256" key="11">
    <source>
        <dbReference type="ARBA" id="ARBA00023157"/>
    </source>
</evidence>
<feature type="signal peptide" evidence="17">
    <location>
        <begin position="1"/>
        <end position="19"/>
    </location>
</feature>